<keyword evidence="17" id="KW-0175">Coiled coil</keyword>
<keyword evidence="5" id="KW-0997">Cell inner membrane</keyword>
<dbReference type="AlphaFoldDB" id="A0A6N6JDN3"/>
<evidence type="ECO:0000256" key="8">
    <source>
        <dbReference type="ARBA" id="ARBA00022692"/>
    </source>
</evidence>
<comment type="function">
    <text evidence="15">Member of the two-component regulatory system DctB/DctD involved in the transport of C4-dicarboxylates. DctB functions as a membrane-associated protein kinase that phosphorylates DctD in response to environmental signals.</text>
</comment>
<evidence type="ECO:0000259" key="19">
    <source>
        <dbReference type="PROSITE" id="PS50109"/>
    </source>
</evidence>
<comment type="subcellular location">
    <subcellularLocation>
        <location evidence="2">Cell inner membrane</location>
        <topology evidence="2">Multi-pass membrane protein</topology>
    </subcellularLocation>
</comment>
<dbReference type="EC" id="2.7.13.3" evidence="3"/>
<dbReference type="Gene3D" id="3.30.450.20">
    <property type="entry name" value="PAS domain"/>
    <property type="match status" value="1"/>
</dbReference>
<gene>
    <name evidence="20" type="ORF">KIN_11510</name>
</gene>
<dbReference type="InterPro" id="IPR004358">
    <property type="entry name" value="Sig_transdc_His_kin-like_C"/>
</dbReference>
<evidence type="ECO:0000256" key="5">
    <source>
        <dbReference type="ARBA" id="ARBA00022519"/>
    </source>
</evidence>
<dbReference type="SUPFAM" id="SSF47384">
    <property type="entry name" value="Homodimeric domain of signal transducing histidine kinase"/>
    <property type="match status" value="1"/>
</dbReference>
<protein>
    <recommendedName>
        <fullName evidence="16">C4-dicarboxylate transport sensor protein DctB</fullName>
        <ecNumber evidence="3">2.7.13.3</ecNumber>
    </recommendedName>
</protein>
<dbReference type="GO" id="GO:0005886">
    <property type="term" value="C:plasma membrane"/>
    <property type="evidence" value="ECO:0007669"/>
    <property type="project" value="UniProtKB-SubCell"/>
</dbReference>
<dbReference type="OrthoDB" id="7568856at2"/>
<dbReference type="RefSeq" id="WP_159804949.1">
    <property type="nucleotide sequence ID" value="NZ_BLJE01000001.1"/>
</dbReference>
<evidence type="ECO:0000256" key="3">
    <source>
        <dbReference type="ARBA" id="ARBA00012438"/>
    </source>
</evidence>
<dbReference type="InterPro" id="IPR003661">
    <property type="entry name" value="HisK_dim/P_dom"/>
</dbReference>
<evidence type="ECO:0000256" key="7">
    <source>
        <dbReference type="ARBA" id="ARBA00022679"/>
    </source>
</evidence>
<dbReference type="InterPro" id="IPR036890">
    <property type="entry name" value="HATPase_C_sf"/>
</dbReference>
<keyword evidence="7" id="KW-0808">Transferase</keyword>
<evidence type="ECO:0000256" key="14">
    <source>
        <dbReference type="ARBA" id="ARBA00023136"/>
    </source>
</evidence>
<dbReference type="FunFam" id="1.10.287.130:FF:000049">
    <property type="entry name" value="C4-dicarboxylate transport sensor protein DctB"/>
    <property type="match status" value="1"/>
</dbReference>
<evidence type="ECO:0000256" key="13">
    <source>
        <dbReference type="ARBA" id="ARBA00023012"/>
    </source>
</evidence>
<accession>A0A6N6JDN3</accession>
<dbReference type="SMART" id="SM00387">
    <property type="entry name" value="HATPase_c"/>
    <property type="match status" value="1"/>
</dbReference>
<evidence type="ECO:0000256" key="16">
    <source>
        <dbReference type="ARBA" id="ARBA00073143"/>
    </source>
</evidence>
<keyword evidence="8 18" id="KW-0812">Transmembrane</keyword>
<dbReference type="EMBL" id="BLJE01000001">
    <property type="protein sequence ID" value="GFE64077.1"/>
    <property type="molecule type" value="Genomic_DNA"/>
</dbReference>
<keyword evidence="13" id="KW-0902">Two-component regulatory system</keyword>
<keyword evidence="4" id="KW-1003">Cell membrane</keyword>
<name>A0A6N6JDN3_9RHOB</name>
<dbReference type="InterPro" id="IPR003594">
    <property type="entry name" value="HATPase_dom"/>
</dbReference>
<keyword evidence="6" id="KW-0597">Phosphoprotein</keyword>
<keyword evidence="10 20" id="KW-0418">Kinase</keyword>
<dbReference type="CDD" id="cd00082">
    <property type="entry name" value="HisKA"/>
    <property type="match status" value="1"/>
</dbReference>
<evidence type="ECO:0000256" key="4">
    <source>
        <dbReference type="ARBA" id="ARBA00022475"/>
    </source>
</evidence>
<evidence type="ECO:0000256" key="10">
    <source>
        <dbReference type="ARBA" id="ARBA00022777"/>
    </source>
</evidence>
<dbReference type="Gene3D" id="3.30.565.10">
    <property type="entry name" value="Histidine kinase-like ATPase, C-terminal domain"/>
    <property type="match status" value="1"/>
</dbReference>
<evidence type="ECO:0000256" key="9">
    <source>
        <dbReference type="ARBA" id="ARBA00022741"/>
    </source>
</evidence>
<evidence type="ECO:0000256" key="11">
    <source>
        <dbReference type="ARBA" id="ARBA00022840"/>
    </source>
</evidence>
<keyword evidence="14 18" id="KW-0472">Membrane</keyword>
<dbReference type="PIRSF" id="PIRSF036431">
    <property type="entry name" value="STHK_DctB"/>
    <property type="match status" value="1"/>
</dbReference>
<dbReference type="PANTHER" id="PTHR43065">
    <property type="entry name" value="SENSOR HISTIDINE KINASE"/>
    <property type="match status" value="1"/>
</dbReference>
<dbReference type="PROSITE" id="PS50109">
    <property type="entry name" value="HIS_KIN"/>
    <property type="match status" value="1"/>
</dbReference>
<evidence type="ECO:0000256" key="17">
    <source>
        <dbReference type="SAM" id="Coils"/>
    </source>
</evidence>
<comment type="caution">
    <text evidence="20">The sequence shown here is derived from an EMBL/GenBank/DDBJ whole genome shotgun (WGS) entry which is preliminary data.</text>
</comment>
<dbReference type="SUPFAM" id="SSF55874">
    <property type="entry name" value="ATPase domain of HSP90 chaperone/DNA topoisomerase II/histidine kinase"/>
    <property type="match status" value="1"/>
</dbReference>
<sequence length="577" mass="63611">MNIVRAPFLLAYAGLVIALVAAVYTLSLRNNLALMERTANVRISQAADRLMGQLESYRELANFLARHPTLTAAALDRQLETSEFLLRQVLIAGAQTIYFMDRDGDVVASSNFEEAENLISRNFGARKDVQRAANGSLGVYHAVSADDLTRNFYFTRSAIGDRTSSLGFVTVKVDVAQLEFEWRIDEDVVAFVDEHGMIFSANRPGLILRRLTADASETQTGILTRYPPTAVRDFFPYTTTRQGPYDIWHFGSGTPLPQNALVFSRFIPTLDMSARVFMDLAPAQARAKLEALLAAASMALIGLVLLTLAQRRQALSDQLELEEAANARLEARVAERTLQLRQTQEDLVQASKLTALGELSAGISHELNQPLAAIQNFAANGTKLIDRDRVGEARENLTLITDQIGRIDRIITNLRAFARKETLTLDRIDIAQVIRDARVLVEPRLRSEAVELKLELPNTPIVVRAGAVRLQQVFLNLMGNAIDALEAQEDRRIWITVTEDSDDAVFTIRDNGPGLDHPEKVFEPFYTSKEVGASKGLGLGLSISYGIVGSFGGTLIAANAKDGGAIFTIRLKRVREA</sequence>
<comment type="catalytic activity">
    <reaction evidence="1">
        <text>ATP + protein L-histidine = ADP + protein N-phospho-L-histidine.</text>
        <dbReference type="EC" id="2.7.13.3"/>
    </reaction>
</comment>
<dbReference type="Pfam" id="PF02518">
    <property type="entry name" value="HATPase_c"/>
    <property type="match status" value="1"/>
</dbReference>
<reference evidence="20 21" key="1">
    <citation type="submission" date="2019-12" db="EMBL/GenBank/DDBJ databases">
        <title>Litoreibacter badius sp. nov., a novel bacteriochlorophyll a-containing bacterium in the genus Litoreibacter.</title>
        <authorList>
            <person name="Kanamuro M."/>
            <person name="Takabe Y."/>
            <person name="Mori K."/>
            <person name="Takaichi S."/>
            <person name="Hanada S."/>
        </authorList>
    </citation>
    <scope>NUCLEOTIDE SEQUENCE [LARGE SCALE GENOMIC DNA]</scope>
    <source>
        <strain evidence="20 21">K6</strain>
    </source>
</reference>
<feature type="domain" description="Histidine kinase" evidence="19">
    <location>
        <begin position="362"/>
        <end position="575"/>
    </location>
</feature>
<keyword evidence="12 18" id="KW-1133">Transmembrane helix</keyword>
<dbReference type="GO" id="GO:0000155">
    <property type="term" value="F:phosphorelay sensor kinase activity"/>
    <property type="evidence" value="ECO:0007669"/>
    <property type="project" value="InterPro"/>
</dbReference>
<dbReference type="Pfam" id="PF00512">
    <property type="entry name" value="HisKA"/>
    <property type="match status" value="1"/>
</dbReference>
<dbReference type="InterPro" id="IPR005467">
    <property type="entry name" value="His_kinase_dom"/>
</dbReference>
<evidence type="ECO:0000313" key="21">
    <source>
        <dbReference type="Proteomes" id="UP000436822"/>
    </source>
</evidence>
<evidence type="ECO:0000313" key="20">
    <source>
        <dbReference type="EMBL" id="GFE64077.1"/>
    </source>
</evidence>
<evidence type="ECO:0000256" key="18">
    <source>
        <dbReference type="SAM" id="Phobius"/>
    </source>
</evidence>
<proteinExistence type="predicted"/>
<keyword evidence="9" id="KW-0547">Nucleotide-binding</keyword>
<dbReference type="Proteomes" id="UP000436822">
    <property type="component" value="Unassembled WGS sequence"/>
</dbReference>
<organism evidence="20 21">
    <name type="scientific">Litoreibacter roseus</name>
    <dbReference type="NCBI Taxonomy" id="2601869"/>
    <lineage>
        <taxon>Bacteria</taxon>
        <taxon>Pseudomonadati</taxon>
        <taxon>Pseudomonadota</taxon>
        <taxon>Alphaproteobacteria</taxon>
        <taxon>Rhodobacterales</taxon>
        <taxon>Roseobacteraceae</taxon>
        <taxon>Litoreibacter</taxon>
    </lineage>
</organism>
<feature type="coiled-coil region" evidence="17">
    <location>
        <begin position="312"/>
        <end position="346"/>
    </location>
</feature>
<evidence type="ECO:0000256" key="6">
    <source>
        <dbReference type="ARBA" id="ARBA00022553"/>
    </source>
</evidence>
<evidence type="ECO:0000256" key="1">
    <source>
        <dbReference type="ARBA" id="ARBA00000085"/>
    </source>
</evidence>
<dbReference type="Gene3D" id="1.10.287.130">
    <property type="match status" value="1"/>
</dbReference>
<keyword evidence="21" id="KW-1185">Reference proteome</keyword>
<dbReference type="PANTHER" id="PTHR43065:SF46">
    <property type="entry name" value="C4-DICARBOXYLATE TRANSPORT SENSOR PROTEIN DCTB"/>
    <property type="match status" value="1"/>
</dbReference>
<keyword evidence="11" id="KW-0067">ATP-binding</keyword>
<feature type="transmembrane region" description="Helical" evidence="18">
    <location>
        <begin position="6"/>
        <end position="27"/>
    </location>
</feature>
<dbReference type="InterPro" id="IPR036097">
    <property type="entry name" value="HisK_dim/P_sf"/>
</dbReference>
<evidence type="ECO:0000256" key="15">
    <source>
        <dbReference type="ARBA" id="ARBA00059004"/>
    </source>
</evidence>
<evidence type="ECO:0000256" key="2">
    <source>
        <dbReference type="ARBA" id="ARBA00004429"/>
    </source>
</evidence>
<dbReference type="InterPro" id="IPR017055">
    <property type="entry name" value="Sig_transdc_His_kinase_DctB"/>
</dbReference>
<dbReference type="GO" id="GO:0005524">
    <property type="term" value="F:ATP binding"/>
    <property type="evidence" value="ECO:0007669"/>
    <property type="project" value="UniProtKB-KW"/>
</dbReference>
<evidence type="ECO:0000256" key="12">
    <source>
        <dbReference type="ARBA" id="ARBA00022989"/>
    </source>
</evidence>
<dbReference type="PRINTS" id="PR00344">
    <property type="entry name" value="BCTRLSENSOR"/>
</dbReference>
<dbReference type="SMART" id="SM00388">
    <property type="entry name" value="HisKA"/>
    <property type="match status" value="1"/>
</dbReference>